<reference evidence="2 3" key="1">
    <citation type="submission" date="2019-05" db="EMBL/GenBank/DDBJ databases">
        <title>Another draft genome of Portunus trituberculatus and its Hox gene families provides insights of decapod evolution.</title>
        <authorList>
            <person name="Jeong J.-H."/>
            <person name="Song I."/>
            <person name="Kim S."/>
            <person name="Choi T."/>
            <person name="Kim D."/>
            <person name="Ryu S."/>
            <person name="Kim W."/>
        </authorList>
    </citation>
    <scope>NUCLEOTIDE SEQUENCE [LARGE SCALE GENOMIC DNA]</scope>
    <source>
        <tissue evidence="2">Muscle</tissue>
    </source>
</reference>
<name>A0A5B7GFG6_PORTR</name>
<dbReference type="EMBL" id="VSRR010013047">
    <property type="protein sequence ID" value="MPC55284.1"/>
    <property type="molecule type" value="Genomic_DNA"/>
</dbReference>
<evidence type="ECO:0000313" key="2">
    <source>
        <dbReference type="EMBL" id="MPC55284.1"/>
    </source>
</evidence>
<comment type="caution">
    <text evidence="2">The sequence shown here is derived from an EMBL/GenBank/DDBJ whole genome shotgun (WGS) entry which is preliminary data.</text>
</comment>
<keyword evidence="3" id="KW-1185">Reference proteome</keyword>
<accession>A0A5B7GFG6</accession>
<proteinExistence type="predicted"/>
<dbReference type="AlphaFoldDB" id="A0A5B7GFG6"/>
<organism evidence="2 3">
    <name type="scientific">Portunus trituberculatus</name>
    <name type="common">Swimming crab</name>
    <name type="synonym">Neptunus trituberculatus</name>
    <dbReference type="NCBI Taxonomy" id="210409"/>
    <lineage>
        <taxon>Eukaryota</taxon>
        <taxon>Metazoa</taxon>
        <taxon>Ecdysozoa</taxon>
        <taxon>Arthropoda</taxon>
        <taxon>Crustacea</taxon>
        <taxon>Multicrustacea</taxon>
        <taxon>Malacostraca</taxon>
        <taxon>Eumalacostraca</taxon>
        <taxon>Eucarida</taxon>
        <taxon>Decapoda</taxon>
        <taxon>Pleocyemata</taxon>
        <taxon>Brachyura</taxon>
        <taxon>Eubrachyura</taxon>
        <taxon>Portunoidea</taxon>
        <taxon>Portunidae</taxon>
        <taxon>Portuninae</taxon>
        <taxon>Portunus</taxon>
    </lineage>
</organism>
<evidence type="ECO:0000256" key="1">
    <source>
        <dbReference type="SAM" id="MobiDB-lite"/>
    </source>
</evidence>
<dbReference type="Proteomes" id="UP000324222">
    <property type="component" value="Unassembled WGS sequence"/>
</dbReference>
<protein>
    <submittedName>
        <fullName evidence="2">Uncharacterized protein</fullName>
    </submittedName>
</protein>
<feature type="region of interest" description="Disordered" evidence="1">
    <location>
        <begin position="17"/>
        <end position="48"/>
    </location>
</feature>
<sequence length="67" mass="7690">MWLGVVREGLHVTVKVRVKRRRRRRKKKKKRPEDDDQRSVTSQRGTRLANIIASPSWESCCGDGGSA</sequence>
<feature type="compositionally biased region" description="Basic residues" evidence="1">
    <location>
        <begin position="17"/>
        <end position="30"/>
    </location>
</feature>
<evidence type="ECO:0000313" key="3">
    <source>
        <dbReference type="Proteomes" id="UP000324222"/>
    </source>
</evidence>
<gene>
    <name evidence="2" type="ORF">E2C01_049216</name>
</gene>